<evidence type="ECO:0000259" key="2">
    <source>
        <dbReference type="PROSITE" id="PS50835"/>
    </source>
</evidence>
<keyword evidence="1" id="KW-0812">Transmembrane</keyword>
<dbReference type="SMART" id="SM00408">
    <property type="entry name" value="IGc2"/>
    <property type="match status" value="1"/>
</dbReference>
<dbReference type="InterPro" id="IPR036179">
    <property type="entry name" value="Ig-like_dom_sf"/>
</dbReference>
<dbReference type="InterPro" id="IPR007110">
    <property type="entry name" value="Ig-like_dom"/>
</dbReference>
<reference evidence="3" key="1">
    <citation type="submission" date="2020-07" db="EMBL/GenBank/DDBJ databases">
        <title>Multicomponent nature underlies the extraordinary mechanical properties of spider dragline silk.</title>
        <authorList>
            <person name="Kono N."/>
            <person name="Nakamura H."/>
            <person name="Mori M."/>
            <person name="Yoshida Y."/>
            <person name="Ohtoshi R."/>
            <person name="Malay A.D."/>
            <person name="Moran D.A.P."/>
            <person name="Tomita M."/>
            <person name="Numata K."/>
            <person name="Arakawa K."/>
        </authorList>
    </citation>
    <scope>NUCLEOTIDE SEQUENCE</scope>
</reference>
<dbReference type="SMART" id="SM00409">
    <property type="entry name" value="IG"/>
    <property type="match status" value="1"/>
</dbReference>
<dbReference type="Proteomes" id="UP000887116">
    <property type="component" value="Unassembled WGS sequence"/>
</dbReference>
<dbReference type="SUPFAM" id="SSF48726">
    <property type="entry name" value="Immunoglobulin"/>
    <property type="match status" value="1"/>
</dbReference>
<feature type="domain" description="Ig-like" evidence="2">
    <location>
        <begin position="1"/>
        <end position="87"/>
    </location>
</feature>
<comment type="caution">
    <text evidence="3">The sequence shown here is derived from an EMBL/GenBank/DDBJ whole genome shotgun (WGS) entry which is preliminary data.</text>
</comment>
<proteinExistence type="predicted"/>
<dbReference type="Pfam" id="PF13927">
    <property type="entry name" value="Ig_3"/>
    <property type="match status" value="1"/>
</dbReference>
<keyword evidence="4" id="KW-1185">Reference proteome</keyword>
<dbReference type="InterPro" id="IPR003598">
    <property type="entry name" value="Ig_sub2"/>
</dbReference>
<sequence>MMDIQASSNSITEGRNVTIICNIRSNPVASRTFWLFQDEKILNSPNVLSEGANLFIQGIKRTDAGNYSCQASNIKGTSRAAIQVNVEYAPVCQDIEISAKHRIEHNKDVANVTCNLSSNPGNVTFYWMTRNSSSNHSWSTGRDSYTLLELDENLLEMFCWGENVVGLQKSACTFSFDDTKKAGQDVIFIISFVAILCFIIFLAFFRKLCERDRKDPEVESNEVIGLKDGGCGQMINNCVKSKGTSTKNECLTNLLSSDFSKITIKNKNSSTIPDVSIQTVS</sequence>
<name>A0A8X6GT33_TRICU</name>
<dbReference type="PANTHER" id="PTHR23278:SF19">
    <property type="entry name" value="OBSCURIN"/>
    <property type="match status" value="1"/>
</dbReference>
<protein>
    <submittedName>
        <fullName evidence="3">Ig-like domain-containing protein</fullName>
    </submittedName>
</protein>
<evidence type="ECO:0000313" key="3">
    <source>
        <dbReference type="EMBL" id="GFQ89098.1"/>
    </source>
</evidence>
<dbReference type="PANTHER" id="PTHR23278">
    <property type="entry name" value="SIDESTEP PROTEIN"/>
    <property type="match status" value="1"/>
</dbReference>
<organism evidence="3 4">
    <name type="scientific">Trichonephila clavata</name>
    <name type="common">Joro spider</name>
    <name type="synonym">Nephila clavata</name>
    <dbReference type="NCBI Taxonomy" id="2740835"/>
    <lineage>
        <taxon>Eukaryota</taxon>
        <taxon>Metazoa</taxon>
        <taxon>Ecdysozoa</taxon>
        <taxon>Arthropoda</taxon>
        <taxon>Chelicerata</taxon>
        <taxon>Arachnida</taxon>
        <taxon>Araneae</taxon>
        <taxon>Araneomorphae</taxon>
        <taxon>Entelegynae</taxon>
        <taxon>Araneoidea</taxon>
        <taxon>Nephilidae</taxon>
        <taxon>Trichonephila</taxon>
    </lineage>
</organism>
<evidence type="ECO:0000256" key="1">
    <source>
        <dbReference type="SAM" id="Phobius"/>
    </source>
</evidence>
<dbReference type="InterPro" id="IPR013783">
    <property type="entry name" value="Ig-like_fold"/>
</dbReference>
<dbReference type="OrthoDB" id="6413693at2759"/>
<feature type="domain" description="Ig-like" evidence="2">
    <location>
        <begin position="90"/>
        <end position="175"/>
    </location>
</feature>
<evidence type="ECO:0000313" key="4">
    <source>
        <dbReference type="Proteomes" id="UP000887116"/>
    </source>
</evidence>
<dbReference type="AlphaFoldDB" id="A0A8X6GT33"/>
<keyword evidence="1" id="KW-1133">Transmembrane helix</keyword>
<accession>A0A8X6GT33</accession>
<dbReference type="EMBL" id="BMAO01023501">
    <property type="protein sequence ID" value="GFQ89098.1"/>
    <property type="molecule type" value="Genomic_DNA"/>
</dbReference>
<dbReference type="Gene3D" id="2.60.40.10">
    <property type="entry name" value="Immunoglobulins"/>
    <property type="match status" value="1"/>
</dbReference>
<keyword evidence="1" id="KW-0472">Membrane</keyword>
<dbReference type="PROSITE" id="PS50835">
    <property type="entry name" value="IG_LIKE"/>
    <property type="match status" value="2"/>
</dbReference>
<feature type="transmembrane region" description="Helical" evidence="1">
    <location>
        <begin position="186"/>
        <end position="205"/>
    </location>
</feature>
<gene>
    <name evidence="3" type="primary">AVEN_121402_1</name>
    <name evidence="3" type="ORF">TNCT_602101</name>
</gene>
<dbReference type="InterPro" id="IPR003599">
    <property type="entry name" value="Ig_sub"/>
</dbReference>